<name>A0A5K3G1A2_MESCO</name>
<keyword evidence="1" id="KW-0880">Kelch repeat</keyword>
<dbReference type="AlphaFoldDB" id="A0A5K3G1A2"/>
<dbReference type="WBParaSite" id="MCU_014122-RA">
    <property type="protein sequence ID" value="MCU_014122-RA"/>
    <property type="gene ID" value="MCU_014122"/>
</dbReference>
<proteinExistence type="predicted"/>
<dbReference type="InterPro" id="IPR015915">
    <property type="entry name" value="Kelch-typ_b-propeller"/>
</dbReference>
<dbReference type="SMART" id="SM00612">
    <property type="entry name" value="Kelch"/>
    <property type="match status" value="1"/>
</dbReference>
<organism evidence="2">
    <name type="scientific">Mesocestoides corti</name>
    <name type="common">Flatworm</name>
    <dbReference type="NCBI Taxonomy" id="53468"/>
    <lineage>
        <taxon>Eukaryota</taxon>
        <taxon>Metazoa</taxon>
        <taxon>Spiralia</taxon>
        <taxon>Lophotrochozoa</taxon>
        <taxon>Platyhelminthes</taxon>
        <taxon>Cestoda</taxon>
        <taxon>Eucestoda</taxon>
        <taxon>Cyclophyllidea</taxon>
        <taxon>Mesocestoididae</taxon>
        <taxon>Mesocestoides</taxon>
    </lineage>
</organism>
<dbReference type="Gene3D" id="2.120.10.80">
    <property type="entry name" value="Kelch-type beta propeller"/>
    <property type="match status" value="1"/>
</dbReference>
<reference evidence="2" key="1">
    <citation type="submission" date="2019-11" db="UniProtKB">
        <authorList>
            <consortium name="WormBaseParasite"/>
        </authorList>
    </citation>
    <scope>IDENTIFICATION</scope>
</reference>
<accession>A0A5K3G1A2</accession>
<dbReference type="SUPFAM" id="SSF117281">
    <property type="entry name" value="Kelch motif"/>
    <property type="match status" value="1"/>
</dbReference>
<sequence>MDLVAAIDLSEITSDQFVDICTSKCWMHVLEECRDLVVNSWKEARAGGLSKDRLTAFRREDNNLSFDTLVWMTGVTRVGARLRCVVPARFGCAVVALNDSIYLIGGDDETGVATNEVDRLNAFDGRVSSVAAMTQARWKCSAAVNGKHLFVFGGFEKGSGSQFLHHSNHVRRIPLGSAGATLVCLRVFELL</sequence>
<evidence type="ECO:0000256" key="1">
    <source>
        <dbReference type="ARBA" id="ARBA00022441"/>
    </source>
</evidence>
<dbReference type="Pfam" id="PF01344">
    <property type="entry name" value="Kelch_1"/>
    <property type="match status" value="1"/>
</dbReference>
<protein>
    <submittedName>
        <fullName evidence="2">F-box domain-containing protein</fullName>
    </submittedName>
</protein>
<evidence type="ECO:0000313" key="2">
    <source>
        <dbReference type="WBParaSite" id="MCU_014122-RA"/>
    </source>
</evidence>
<dbReference type="InterPro" id="IPR006652">
    <property type="entry name" value="Kelch_1"/>
</dbReference>